<feature type="transmembrane region" description="Helical" evidence="10">
    <location>
        <begin position="129"/>
        <end position="149"/>
    </location>
</feature>
<dbReference type="SUPFAM" id="SSF111331">
    <property type="entry name" value="NAD kinase/diacylglycerol kinase-like"/>
    <property type="match status" value="1"/>
</dbReference>
<feature type="transmembrane region" description="Helical" evidence="10">
    <location>
        <begin position="190"/>
        <end position="210"/>
    </location>
</feature>
<name>A0ABS4Z8X5_9ACTN</name>
<evidence type="ECO:0000256" key="7">
    <source>
        <dbReference type="ARBA" id="ARBA00023209"/>
    </source>
</evidence>
<dbReference type="Gene3D" id="1.20.144.10">
    <property type="entry name" value="Phosphatidic acid phosphatase type 2/haloperoxidase"/>
    <property type="match status" value="1"/>
</dbReference>
<dbReference type="Pfam" id="PF00781">
    <property type="entry name" value="DAGK_cat"/>
    <property type="match status" value="1"/>
</dbReference>
<feature type="compositionally biased region" description="Basic and acidic residues" evidence="9">
    <location>
        <begin position="546"/>
        <end position="555"/>
    </location>
</feature>
<accession>A0ABS4Z8X5</accession>
<feature type="region of interest" description="Disordered" evidence="9">
    <location>
        <begin position="527"/>
        <end position="555"/>
    </location>
</feature>
<evidence type="ECO:0000313" key="12">
    <source>
        <dbReference type="EMBL" id="MBP2417419.1"/>
    </source>
</evidence>
<keyword evidence="10" id="KW-0812">Transmembrane</keyword>
<feature type="transmembrane region" description="Helical" evidence="10">
    <location>
        <begin position="158"/>
        <end position="178"/>
    </location>
</feature>
<dbReference type="InterPro" id="IPR000326">
    <property type="entry name" value="PAP2/HPO"/>
</dbReference>
<keyword evidence="3" id="KW-0808">Transferase</keyword>
<keyword evidence="5 12" id="KW-0418">Kinase</keyword>
<evidence type="ECO:0000313" key="13">
    <source>
        <dbReference type="Proteomes" id="UP000758168"/>
    </source>
</evidence>
<dbReference type="SMART" id="SM00046">
    <property type="entry name" value="DAGKc"/>
    <property type="match status" value="1"/>
</dbReference>
<dbReference type="Pfam" id="PF01569">
    <property type="entry name" value="PAP2"/>
    <property type="match status" value="1"/>
</dbReference>
<dbReference type="SUPFAM" id="SSF48317">
    <property type="entry name" value="Acid phosphatase/Vanadium-dependent haloperoxidase"/>
    <property type="match status" value="1"/>
</dbReference>
<dbReference type="EMBL" id="JAGIOB010000001">
    <property type="protein sequence ID" value="MBP2417419.1"/>
    <property type="molecule type" value="Genomic_DNA"/>
</dbReference>
<organism evidence="12 13">
    <name type="scientific">Microlunatus capsulatus</name>
    <dbReference type="NCBI Taxonomy" id="99117"/>
    <lineage>
        <taxon>Bacteria</taxon>
        <taxon>Bacillati</taxon>
        <taxon>Actinomycetota</taxon>
        <taxon>Actinomycetes</taxon>
        <taxon>Propionibacteriales</taxon>
        <taxon>Propionibacteriaceae</taxon>
        <taxon>Microlunatus</taxon>
    </lineage>
</organism>
<dbReference type="Gene3D" id="2.60.200.40">
    <property type="match status" value="1"/>
</dbReference>
<evidence type="ECO:0000256" key="2">
    <source>
        <dbReference type="ARBA" id="ARBA00005983"/>
    </source>
</evidence>
<dbReference type="Gene3D" id="3.40.50.10330">
    <property type="entry name" value="Probable inorganic polyphosphate/atp-NAD kinase, domain 1"/>
    <property type="match status" value="1"/>
</dbReference>
<gene>
    <name evidence="12" type="ORF">JOF54_002341</name>
</gene>
<keyword evidence="7" id="KW-0444">Lipid biosynthesis</keyword>
<evidence type="ECO:0000256" key="10">
    <source>
        <dbReference type="SAM" id="Phobius"/>
    </source>
</evidence>
<keyword evidence="10" id="KW-1133">Transmembrane helix</keyword>
<dbReference type="CDD" id="cd01610">
    <property type="entry name" value="PAP2_like"/>
    <property type="match status" value="1"/>
</dbReference>
<feature type="domain" description="DAGKc" evidence="11">
    <location>
        <begin position="230"/>
        <end position="360"/>
    </location>
</feature>
<evidence type="ECO:0000256" key="6">
    <source>
        <dbReference type="ARBA" id="ARBA00022840"/>
    </source>
</evidence>
<comment type="cofactor">
    <cofactor evidence="1">
        <name>Mg(2+)</name>
        <dbReference type="ChEBI" id="CHEBI:18420"/>
    </cofactor>
</comment>
<evidence type="ECO:0000256" key="1">
    <source>
        <dbReference type="ARBA" id="ARBA00001946"/>
    </source>
</evidence>
<dbReference type="Pfam" id="PF19279">
    <property type="entry name" value="YegS_C"/>
    <property type="match status" value="1"/>
</dbReference>
<dbReference type="InterPro" id="IPR001206">
    <property type="entry name" value="Diacylglycerol_kinase_cat_dom"/>
</dbReference>
<keyword evidence="6" id="KW-0067">ATP-binding</keyword>
<dbReference type="PANTHER" id="PTHR12358:SF54">
    <property type="entry name" value="SPHINGOSINE KINASE RELATED PROTEIN"/>
    <property type="match status" value="1"/>
</dbReference>
<feature type="transmembrane region" description="Helical" evidence="10">
    <location>
        <begin position="89"/>
        <end position="109"/>
    </location>
</feature>
<dbReference type="InterPro" id="IPR045540">
    <property type="entry name" value="YegS/DAGK_C"/>
</dbReference>
<protein>
    <submittedName>
        <fullName evidence="12">Diacylglycerol kinase family enzyme/membrane-associated phospholipid phosphatase</fullName>
    </submittedName>
</protein>
<keyword evidence="8" id="KW-1208">Phospholipid metabolism</keyword>
<evidence type="ECO:0000256" key="5">
    <source>
        <dbReference type="ARBA" id="ARBA00022777"/>
    </source>
</evidence>
<keyword evidence="13" id="KW-1185">Reference proteome</keyword>
<dbReference type="InterPro" id="IPR017438">
    <property type="entry name" value="ATP-NAD_kinase_N"/>
</dbReference>
<dbReference type="Proteomes" id="UP000758168">
    <property type="component" value="Unassembled WGS sequence"/>
</dbReference>
<keyword evidence="4" id="KW-0547">Nucleotide-binding</keyword>
<comment type="caution">
    <text evidence="12">The sequence shown here is derived from an EMBL/GenBank/DDBJ whole genome shotgun (WGS) entry which is preliminary data.</text>
</comment>
<sequence>MPRRPPRPAAVVILAVLVAALAAWTAMTLSWPAFRALDDRLLPRPLDPRSALAQVAAAVALVALPTLQYLALLALAFWASRRRLRQLSVALLLMAALGWGATALFRLLVDRPHPAQALDVITVQHSAYPAAHLVSATITAIGVGAVFAVTRRSVRARFLWQTGATGVVLLVAVDRWLLGAHHVSDLVGGLLLGGVVAVLSLVVTGVRVPVPHDLVTEMVRSRQPDAETDGPPRRAAVIVNPSKVLDWVTFRRQVEYELSERGWTHPLWIETTVDDPGRAMTRQAVDAGVDLVLGAGGDGTIRVICAGLAGSGIPFGLIPSGTGNLLARNIGIPLDRAAALEVALDGVDKGVDLVEIRVDDGPPDHFAVMGGIGIDAVIMEGTNPDLKKAVGSAAYFVSAARNANHPALHTTIQVDDAPPLRRRAHVIVVGNVGYLQANIPLIPDAKYDDGLLDVMVASPRTAADWVRITTRVLTRQRRSDEQLDRITGKKVTITVEERDQYQLDGDTVGECGTMVAEVKPGALVLRVPRTSGTSAGQPADALEQSTEDHLEEARG</sequence>
<dbReference type="PANTHER" id="PTHR12358">
    <property type="entry name" value="SPHINGOSINE KINASE"/>
    <property type="match status" value="1"/>
</dbReference>
<dbReference type="RefSeq" id="WP_245358059.1">
    <property type="nucleotide sequence ID" value="NZ_JAGIOB010000001.1"/>
</dbReference>
<keyword evidence="7" id="KW-0443">Lipid metabolism</keyword>
<evidence type="ECO:0000259" key="11">
    <source>
        <dbReference type="PROSITE" id="PS50146"/>
    </source>
</evidence>
<dbReference type="PROSITE" id="PS50146">
    <property type="entry name" value="DAGK"/>
    <property type="match status" value="1"/>
</dbReference>
<keyword evidence="7" id="KW-0594">Phospholipid biosynthesis</keyword>
<evidence type="ECO:0000256" key="8">
    <source>
        <dbReference type="ARBA" id="ARBA00023264"/>
    </source>
</evidence>
<evidence type="ECO:0000256" key="4">
    <source>
        <dbReference type="ARBA" id="ARBA00022741"/>
    </source>
</evidence>
<dbReference type="InterPro" id="IPR050187">
    <property type="entry name" value="Lipid_Phosphate_FormReg"/>
</dbReference>
<feature type="transmembrane region" description="Helical" evidence="10">
    <location>
        <begin position="51"/>
        <end position="77"/>
    </location>
</feature>
<evidence type="ECO:0000256" key="3">
    <source>
        <dbReference type="ARBA" id="ARBA00022679"/>
    </source>
</evidence>
<comment type="similarity">
    <text evidence="2">Belongs to the diacylglycerol/lipid kinase family.</text>
</comment>
<proteinExistence type="inferred from homology"/>
<dbReference type="InterPro" id="IPR036938">
    <property type="entry name" value="PAP2/HPO_sf"/>
</dbReference>
<dbReference type="InterPro" id="IPR016064">
    <property type="entry name" value="NAD/diacylglycerol_kinase_sf"/>
</dbReference>
<evidence type="ECO:0000256" key="9">
    <source>
        <dbReference type="SAM" id="MobiDB-lite"/>
    </source>
</evidence>
<dbReference type="GO" id="GO:0016301">
    <property type="term" value="F:kinase activity"/>
    <property type="evidence" value="ECO:0007669"/>
    <property type="project" value="UniProtKB-KW"/>
</dbReference>
<reference evidence="12 13" key="1">
    <citation type="submission" date="2021-03" db="EMBL/GenBank/DDBJ databases">
        <title>Sequencing the genomes of 1000 actinobacteria strains.</title>
        <authorList>
            <person name="Klenk H.-P."/>
        </authorList>
    </citation>
    <scope>NUCLEOTIDE SEQUENCE [LARGE SCALE GENOMIC DNA]</scope>
    <source>
        <strain evidence="12 13">DSM 12936</strain>
    </source>
</reference>
<keyword evidence="10" id="KW-0472">Membrane</keyword>